<dbReference type="Proteomes" id="UP001480595">
    <property type="component" value="Unassembled WGS sequence"/>
</dbReference>
<dbReference type="InterPro" id="IPR056073">
    <property type="entry name" value="DUF7656"/>
</dbReference>
<dbReference type="GeneID" id="92087023"/>
<dbReference type="RefSeq" id="XP_066719815.1">
    <property type="nucleotide sequence ID" value="XM_066853960.1"/>
</dbReference>
<dbReference type="PROSITE" id="PS00675">
    <property type="entry name" value="SIGMA54_INTERACT_1"/>
    <property type="match status" value="1"/>
</dbReference>
<dbReference type="SUPFAM" id="SSF52540">
    <property type="entry name" value="P-loop containing nucleoside triphosphate hydrolases"/>
    <property type="match status" value="1"/>
</dbReference>
<evidence type="ECO:0000313" key="4">
    <source>
        <dbReference type="Proteomes" id="UP001480595"/>
    </source>
</evidence>
<evidence type="ECO:0000313" key="3">
    <source>
        <dbReference type="EMBL" id="KAK8078744.1"/>
    </source>
</evidence>
<sequence length="1099" mass="125064">MASEIGHIRPALGQVSDLGSLYDAHTDNFLNVSIIDRDPPPTTITLEKIKSHGVQVSAAGTVKDKLKSFGVDNRLATSYVAGFFQAAGSTRYLQHPRHEEGGRGGVVHYEILTEISRLNLADPHLRLVTKLDLVKSMFKQHEVHFHGDLGEPSSGQNRRQCLHPNIKYVTFVVFSDIKGMPSVKKVKVSKVESLIGDIPKSLEETNHGRGVPLIYHLVPLDYLRVMHGLEIGPKLTVHHPDDWQIKAFVHETKSIYFMFGAQGPQNIDEYIEQLENALEAKKEFRRDASNTFEKLRAGNCLGDSLEILLLDHVQSSSSPEHTTKVLKRAINYVSLRKALTTHGGRYFDYNGSQDEISMGSSIYVLFFTEAMTGDKSWRESQNVISRLLVRNPGDYHVSTAECGPDEIDSSRPRISFYSHGEVKIPNMLESMEFADQFFVRRVSKAGAPQMQPAPRERRLVRLPCPQPSCDQSLSHDWVCYHCRRVLEYHERFFFCDCGRSPISDFNWQCNAETQGKKFVSWESQESKAKLDSLHSYEETNILVLGESGVGKSTFINAFYNYMLFDSLDKAMGHEKLEYAVPYSFNLQYFDENQPEGGFIERKVKVGEDVEEHDGSSGQSATQSPTVYRPPIGNRLVRLIDTPGIGDTRGEKFDRENMSKVLSTLNQFPSLHGIITLLKPNNTRLNVVFKFCVQELLTHLHHDAVRNIVWGFTNMRQSNYTPGDSLQPYRTLLGKHESLGLQLTVKTMYCFDSESFRCVAAQKQLGHTMNNIEDFQKSWDSSMEQTRALLEHFCSLEPHSTKRTMSMIRAREAITHLTKPLADISDTIERTIRLNEEKIKELKSANLCKQDLQKKQHFERVEIQCEQLDQPRTVCRDPDCVEMERGGGSLQTSILIALPRSMSPGDCRGRCGCRHHWQNHLHIWYTLTEVAVMYTNPEIQQQLTANASIVQIKQLATEQLTKEVDGRKASLEEIQDAASRFGLYLKKNSIAAYNDAMIEYLDLLIKGERRQIAHAQERGVDVEKNQERLESLEDNKKQYAERIRILEARMAEPGDGSGVLLDEEGAVELVQKLLRLRHWGQDLRAMRALVEWSRASGFRE</sequence>
<dbReference type="InterPro" id="IPR027417">
    <property type="entry name" value="P-loop_NTPase"/>
</dbReference>
<evidence type="ECO:0000259" key="2">
    <source>
        <dbReference type="Pfam" id="PF24676"/>
    </source>
</evidence>
<name>A0ABR1W5H9_9PEZI</name>
<protein>
    <recommendedName>
        <fullName evidence="2">DUF7656 domain-containing protein</fullName>
    </recommendedName>
</protein>
<feature type="coiled-coil region" evidence="1">
    <location>
        <begin position="1021"/>
        <end position="1048"/>
    </location>
</feature>
<dbReference type="Pfam" id="PF24676">
    <property type="entry name" value="DUF7656"/>
    <property type="match status" value="1"/>
</dbReference>
<keyword evidence="4" id="KW-1185">Reference proteome</keyword>
<reference evidence="3 4" key="1">
    <citation type="submission" date="2023-01" db="EMBL/GenBank/DDBJ databases">
        <title>Analysis of 21 Apiospora genomes using comparative genomics revels a genus with tremendous synthesis potential of carbohydrate active enzymes and secondary metabolites.</title>
        <authorList>
            <person name="Sorensen T."/>
        </authorList>
    </citation>
    <scope>NUCLEOTIDE SEQUENCE [LARGE SCALE GENOMIC DNA]</scope>
    <source>
        <strain evidence="3 4">CBS 135458</strain>
    </source>
</reference>
<accession>A0ABR1W5H9</accession>
<evidence type="ECO:0000256" key="1">
    <source>
        <dbReference type="SAM" id="Coils"/>
    </source>
</evidence>
<dbReference type="PANTHER" id="PTHR32046:SF11">
    <property type="entry name" value="IMMUNE-ASSOCIATED NUCLEOTIDE-BINDING PROTEIN 10-LIKE"/>
    <property type="match status" value="1"/>
</dbReference>
<dbReference type="InterPro" id="IPR025662">
    <property type="entry name" value="Sigma_54_int_dom_ATP-bd_1"/>
</dbReference>
<gene>
    <name evidence="3" type="ORF">PG994_002551</name>
</gene>
<feature type="domain" description="DUF7656" evidence="2">
    <location>
        <begin position="339"/>
        <end position="430"/>
    </location>
</feature>
<keyword evidence="1" id="KW-0175">Coiled coil</keyword>
<dbReference type="Gene3D" id="3.40.50.300">
    <property type="entry name" value="P-loop containing nucleotide triphosphate hydrolases"/>
    <property type="match status" value="1"/>
</dbReference>
<comment type="caution">
    <text evidence="3">The sequence shown here is derived from an EMBL/GenBank/DDBJ whole genome shotgun (WGS) entry which is preliminary data.</text>
</comment>
<dbReference type="PANTHER" id="PTHR32046">
    <property type="entry name" value="G DOMAIN-CONTAINING PROTEIN"/>
    <property type="match status" value="1"/>
</dbReference>
<proteinExistence type="predicted"/>
<dbReference type="EMBL" id="JAQQWL010000003">
    <property type="protein sequence ID" value="KAK8078744.1"/>
    <property type="molecule type" value="Genomic_DNA"/>
</dbReference>
<organism evidence="3 4">
    <name type="scientific">Apiospora phragmitis</name>
    <dbReference type="NCBI Taxonomy" id="2905665"/>
    <lineage>
        <taxon>Eukaryota</taxon>
        <taxon>Fungi</taxon>
        <taxon>Dikarya</taxon>
        <taxon>Ascomycota</taxon>
        <taxon>Pezizomycotina</taxon>
        <taxon>Sordariomycetes</taxon>
        <taxon>Xylariomycetidae</taxon>
        <taxon>Amphisphaeriales</taxon>
        <taxon>Apiosporaceae</taxon>
        <taxon>Apiospora</taxon>
    </lineage>
</organism>